<dbReference type="AlphaFoldDB" id="K2BBA3"/>
<dbReference type="EMBL" id="AMFJ01021653">
    <property type="protein sequence ID" value="EKD66038.1"/>
    <property type="molecule type" value="Genomic_DNA"/>
</dbReference>
<name>K2BBA3_9BACT</name>
<proteinExistence type="predicted"/>
<organism evidence="1">
    <name type="scientific">uncultured bacterium</name>
    <name type="common">gcode 4</name>
    <dbReference type="NCBI Taxonomy" id="1234023"/>
    <lineage>
        <taxon>Bacteria</taxon>
        <taxon>environmental samples</taxon>
    </lineage>
</organism>
<protein>
    <submittedName>
        <fullName evidence="1">Uncharacterized protein</fullName>
    </submittedName>
</protein>
<sequence length="68" mass="8085">MATIEIENAPVTYKVSYSDCILIEKDKLSEGINRLKESFYNPDRETYWPFEDEDAISFLKLLDYEDRI</sequence>
<gene>
    <name evidence="1" type="ORF">ACD_49C00067G0024</name>
</gene>
<reference evidence="1" key="1">
    <citation type="journal article" date="2012" name="Science">
        <title>Fermentation, hydrogen, and sulfur metabolism in multiple uncultivated bacterial phyla.</title>
        <authorList>
            <person name="Wrighton K.C."/>
            <person name="Thomas B.C."/>
            <person name="Sharon I."/>
            <person name="Miller C.S."/>
            <person name="Castelle C.J."/>
            <person name="VerBerkmoes N.C."/>
            <person name="Wilkins M.J."/>
            <person name="Hettich R.L."/>
            <person name="Lipton M.S."/>
            <person name="Williams K.H."/>
            <person name="Long P.E."/>
            <person name="Banfield J.F."/>
        </authorList>
    </citation>
    <scope>NUCLEOTIDE SEQUENCE [LARGE SCALE GENOMIC DNA]</scope>
</reference>
<comment type="caution">
    <text evidence="1">The sequence shown here is derived from an EMBL/GenBank/DDBJ whole genome shotgun (WGS) entry which is preliminary data.</text>
</comment>
<accession>K2BBA3</accession>
<evidence type="ECO:0000313" key="1">
    <source>
        <dbReference type="EMBL" id="EKD66038.1"/>
    </source>
</evidence>